<evidence type="ECO:0000256" key="1">
    <source>
        <dbReference type="SAM" id="MobiDB-lite"/>
    </source>
</evidence>
<gene>
    <name evidence="2" type="ORF">M231_02141</name>
</gene>
<protein>
    <submittedName>
        <fullName evidence="2">Uncharacterized protein</fullName>
    </submittedName>
</protein>
<dbReference type="InParanoid" id="A0A4Q1BRD5"/>
<evidence type="ECO:0000313" key="2">
    <source>
        <dbReference type="EMBL" id="RXK40489.1"/>
    </source>
</evidence>
<dbReference type="EMBL" id="SDIL01000017">
    <property type="protein sequence ID" value="RXK40489.1"/>
    <property type="molecule type" value="Genomic_DNA"/>
</dbReference>
<keyword evidence="3" id="KW-1185">Reference proteome</keyword>
<comment type="caution">
    <text evidence="2">The sequence shown here is derived from an EMBL/GenBank/DDBJ whole genome shotgun (WGS) entry which is preliminary data.</text>
</comment>
<dbReference type="VEuPathDB" id="FungiDB:TREMEDRAFT_58206"/>
<feature type="region of interest" description="Disordered" evidence="1">
    <location>
        <begin position="1"/>
        <end position="31"/>
    </location>
</feature>
<feature type="compositionally biased region" description="Acidic residues" evidence="1">
    <location>
        <begin position="22"/>
        <end position="31"/>
    </location>
</feature>
<proteinExistence type="predicted"/>
<sequence length="245" mass="27897">MDNHNDPSLTPPHSDDMNLPPQEEDEEEDFYERDPKLQVVHINDEPAPNVPHYVELVDISRDALESDSLVFTPHACQTYFDCPWDEHLCFLTTDQTRQTGGHLRYTIIPVESQRGTFTVVRPDANCDIEFTTVTTFNEHSDSPSRVISGAFRSLVPNTDLWRINDTTDDSRDPDTVAILHPLQDFTIIDPGLANALSLMLKGNETFEKCTMDSWMARRTAGTVESQTEHGRQYTDCEEQLTLTPR</sequence>
<reference evidence="2 3" key="1">
    <citation type="submission" date="2016-06" db="EMBL/GenBank/DDBJ databases">
        <title>Evolution of pathogenesis and genome organization in the Tremellales.</title>
        <authorList>
            <person name="Cuomo C."/>
            <person name="Litvintseva A."/>
            <person name="Heitman J."/>
            <person name="Chen Y."/>
            <person name="Sun S."/>
            <person name="Springer D."/>
            <person name="Dromer F."/>
            <person name="Young S."/>
            <person name="Zeng Q."/>
            <person name="Chapman S."/>
            <person name="Gujja S."/>
            <person name="Saif S."/>
            <person name="Birren B."/>
        </authorList>
    </citation>
    <scope>NUCLEOTIDE SEQUENCE [LARGE SCALE GENOMIC DNA]</scope>
    <source>
        <strain evidence="2 3">ATCC 28783</strain>
    </source>
</reference>
<accession>A0A4Q1BRD5</accession>
<name>A0A4Q1BRD5_TREME</name>
<evidence type="ECO:0000313" key="3">
    <source>
        <dbReference type="Proteomes" id="UP000289152"/>
    </source>
</evidence>
<dbReference type="Proteomes" id="UP000289152">
    <property type="component" value="Unassembled WGS sequence"/>
</dbReference>
<organism evidence="2 3">
    <name type="scientific">Tremella mesenterica</name>
    <name type="common">Jelly fungus</name>
    <dbReference type="NCBI Taxonomy" id="5217"/>
    <lineage>
        <taxon>Eukaryota</taxon>
        <taxon>Fungi</taxon>
        <taxon>Dikarya</taxon>
        <taxon>Basidiomycota</taxon>
        <taxon>Agaricomycotina</taxon>
        <taxon>Tremellomycetes</taxon>
        <taxon>Tremellales</taxon>
        <taxon>Tremellaceae</taxon>
        <taxon>Tremella</taxon>
    </lineage>
</organism>
<dbReference type="AlphaFoldDB" id="A0A4Q1BRD5"/>